<evidence type="ECO:0000259" key="2">
    <source>
        <dbReference type="Pfam" id="PF13699"/>
    </source>
</evidence>
<dbReference type="EMBL" id="CAJVCE010000006">
    <property type="protein sequence ID" value="CAG7640669.1"/>
    <property type="molecule type" value="Genomic_DNA"/>
</dbReference>
<feature type="compositionally biased region" description="Basic and acidic residues" evidence="1">
    <location>
        <begin position="1"/>
        <end position="18"/>
    </location>
</feature>
<feature type="region of interest" description="Disordered" evidence="1">
    <location>
        <begin position="65"/>
        <end position="95"/>
    </location>
</feature>
<evidence type="ECO:0000313" key="3">
    <source>
        <dbReference type="EMBL" id="CAG7640669.1"/>
    </source>
</evidence>
<feature type="compositionally biased region" description="Basic and acidic residues" evidence="1">
    <location>
        <begin position="71"/>
        <end position="81"/>
    </location>
</feature>
<accession>A0ABM8VH36</accession>
<gene>
    <name evidence="3" type="ORF">PAECIP111802_02672</name>
</gene>
<protein>
    <recommendedName>
        <fullName evidence="2">eCIS core domain-containing protein</fullName>
    </recommendedName>
</protein>
<dbReference type="Pfam" id="PF13699">
    <property type="entry name" value="eCIS_core"/>
    <property type="match status" value="1"/>
</dbReference>
<keyword evidence="4" id="KW-1185">Reference proteome</keyword>
<sequence length="1101" mass="123571">MIYTHTEHQQTPSDKAETKAASASVEKGLRLEQPSPHFNFTQWMQLQKTIGNRAVTQLMKTQLFSSMAPESRTEEQPDHANDATPPIQLKDNQTGIPDDLKDGLETLSGIDLSGVRVHYNSPKPSQVQALAYAQGTDIHLGPGQEQHLPHEGWHVVQQLRGGVQPTSKLANGILLNDEEGLENEADTMGAQALHLKSAGAPLTLAAHPPASTLIQRSSKENKMDFTDDEYEEDWEAEEDTNVEFDEDLSFTPVRFSVEELVMLMNIFDEAFEEMISEHELKEAVSVLDVVVSLTHFVEMHEVEESPYTAMTGHAFFNLAQNIVGSSEPYAKLKSLINKIRRAGASDKSLIELLLAKSYKEFSAQFDTIAQRAKFDTLNLSNSDKAKTKSEASMDDDVDDEFELDLEQESPAQQVKRVLWMMVQLWNLESARRLSGGVWNTINAVLALGSASPDILKVFGDENVMSHSGASGKSLDPSPGKYKRYQKSMSILNRLLTTPTNNPALQAAKDEIALYCHTMRQHANYANASKVWKKANSQKNKMPLNLSERFAENKDIHALLEHEASIRLRTLFNNFMRNQYTGLPQARPRDEQSYDAINDSFLLWLINQAASDGHNSALDDLYKNAQQSEELNELHLDEDSPYDYYQGFAGLFADNRGTSGSTSWHHVSNLRQAYRELADLEIVKNMRIHSSRHSQHVDLFFKKYETSIPELASILSLFSNHAEGLRVIQHILKSRDLSEFNKRLELVNQPLTEYQNYFNTTMAKLNTEATKNRKSLQWEISNNFEKLTESGVLGIGEIQNANKATIMKYLVSQDISLSGMPEPDVIENAIKTLWGLWRVYAMIEVARNPGAGGLNLLTLHEGSGEGGRPLELEELFISMNLMSPPGIARNPDLMEVPLNNMSADVEFTGPFSHEARKLLDIINEHGIDSDEGQEAYDELHQFLYDFLHDVLHRDETEEEDGEYELPNFASSGWGETTSRGQEVLQGFDIGSADGTGNDCLIDTLIQHADAGTQAPDEELDPTEVRDTLVEIDVTFHGEMIDFYGDAGRLLLDHFTATYGFQVIVYEVRSNGTVRIHPTRGTNGPLLYILHRGLHFCPMTPKQ</sequence>
<proteinExistence type="predicted"/>
<organism evidence="3 4">
    <name type="scientific">Paenibacillus allorhizosphaerae</name>
    <dbReference type="NCBI Taxonomy" id="2849866"/>
    <lineage>
        <taxon>Bacteria</taxon>
        <taxon>Bacillati</taxon>
        <taxon>Bacillota</taxon>
        <taxon>Bacilli</taxon>
        <taxon>Bacillales</taxon>
        <taxon>Paenibacillaceae</taxon>
        <taxon>Paenibacillus</taxon>
    </lineage>
</organism>
<evidence type="ECO:0000256" key="1">
    <source>
        <dbReference type="SAM" id="MobiDB-lite"/>
    </source>
</evidence>
<dbReference type="InterPro" id="IPR025295">
    <property type="entry name" value="eCIS_core_dom"/>
</dbReference>
<dbReference type="Proteomes" id="UP000730618">
    <property type="component" value="Unassembled WGS sequence"/>
</dbReference>
<name>A0ABM8VH36_9BACL</name>
<reference evidence="3 4" key="1">
    <citation type="submission" date="2021-06" db="EMBL/GenBank/DDBJ databases">
        <authorList>
            <person name="Criscuolo A."/>
        </authorList>
    </citation>
    <scope>NUCLEOTIDE SEQUENCE [LARGE SCALE GENOMIC DNA]</scope>
    <source>
        <strain evidence="4">CIP 111802</strain>
    </source>
</reference>
<feature type="domain" description="eCIS core" evidence="2">
    <location>
        <begin position="96"/>
        <end position="161"/>
    </location>
</feature>
<comment type="caution">
    <text evidence="3">The sequence shown here is derived from an EMBL/GenBank/DDBJ whole genome shotgun (WGS) entry which is preliminary data.</text>
</comment>
<feature type="region of interest" description="Disordered" evidence="1">
    <location>
        <begin position="954"/>
        <end position="973"/>
    </location>
</feature>
<feature type="region of interest" description="Disordered" evidence="1">
    <location>
        <begin position="1"/>
        <end position="26"/>
    </location>
</feature>
<evidence type="ECO:0000313" key="4">
    <source>
        <dbReference type="Proteomes" id="UP000730618"/>
    </source>
</evidence>